<name>A0A1V2ICY4_9ACTN</name>
<comment type="similarity">
    <text evidence="1">Belongs to the leucine-binding protein family.</text>
</comment>
<feature type="signal peptide" evidence="3">
    <location>
        <begin position="1"/>
        <end position="31"/>
    </location>
</feature>
<dbReference type="InterPro" id="IPR028082">
    <property type="entry name" value="Peripla_BP_I"/>
</dbReference>
<proteinExistence type="inferred from homology"/>
<dbReference type="STRING" id="1834516.BL253_11030"/>
<evidence type="ECO:0000313" key="6">
    <source>
        <dbReference type="Proteomes" id="UP000188929"/>
    </source>
</evidence>
<dbReference type="AlphaFoldDB" id="A0A1V2ICY4"/>
<protein>
    <recommendedName>
        <fullName evidence="4">Leucine-binding protein domain-containing protein</fullName>
    </recommendedName>
</protein>
<accession>A0A1V2ICY4</accession>
<dbReference type="Proteomes" id="UP000188929">
    <property type="component" value="Unassembled WGS sequence"/>
</dbReference>
<dbReference type="InterPro" id="IPR028081">
    <property type="entry name" value="Leu-bd"/>
</dbReference>
<evidence type="ECO:0000313" key="5">
    <source>
        <dbReference type="EMBL" id="ONH31058.1"/>
    </source>
</evidence>
<dbReference type="Pfam" id="PF13458">
    <property type="entry name" value="Peripla_BP_6"/>
    <property type="match status" value="1"/>
</dbReference>
<evidence type="ECO:0000259" key="4">
    <source>
        <dbReference type="Pfam" id="PF13458"/>
    </source>
</evidence>
<dbReference type="SUPFAM" id="SSF53822">
    <property type="entry name" value="Periplasmic binding protein-like I"/>
    <property type="match status" value="1"/>
</dbReference>
<evidence type="ECO:0000256" key="1">
    <source>
        <dbReference type="ARBA" id="ARBA00010062"/>
    </source>
</evidence>
<sequence>MAGRGHGPRWRSAGRVSLALGLSVVTMLAAACSTKGDDDKPATPAASGSAKVVKTGQGISGTELTLGNLNDVTGFFAASGKDLAIAYDNFWKDYNQKNGGICGKYTVKLENADTGYNVQKATTEYAALQPKVAAMQMVLGSAIATALSEDITADDMVAIPLAWSQSISDNPNYTIVGSTYDVESINGLDYLLEKGLIAKGVKVGHIYHDSEYGTNADAGVKYWAQQNGSQVFEQKVSPLQNDLSSQVTALKGQGVGVIAITGTPTQTAALAAATKTQGLNVPLVGNGPTYTPDLLTGDAKDVILDRFYFAGGNGTLPTAEAATVLAAYRQAVGKPDAIPTPALSTGYATATVMAKILEAACAAGDLTPAGIVAAKKGLTTLDTGGLTGKLDYSKPGISPTRQSFIVKPDATADVRLKIVAPLYEGADAKTYVRAK</sequence>
<reference evidence="6" key="1">
    <citation type="submission" date="2016-10" db="EMBL/GenBank/DDBJ databases">
        <title>Frankia sp. NRRL B-16386 Genome sequencing.</title>
        <authorList>
            <person name="Ghodhbane-Gtari F."/>
            <person name="Swanson E."/>
            <person name="Gueddou A."/>
            <person name="Hezbri K."/>
            <person name="Ktari K."/>
            <person name="Nouioui I."/>
            <person name="Morris K."/>
            <person name="Simpson S."/>
            <person name="Abebe-Akele F."/>
            <person name="Thomas K."/>
            <person name="Gtari M."/>
            <person name="Tisa L.S."/>
        </authorList>
    </citation>
    <scope>NUCLEOTIDE SEQUENCE [LARGE SCALE GENOMIC DNA]</scope>
    <source>
        <strain evidence="6">NRRL B-16386</strain>
    </source>
</reference>
<evidence type="ECO:0000256" key="2">
    <source>
        <dbReference type="ARBA" id="ARBA00022729"/>
    </source>
</evidence>
<feature type="chain" id="PRO_5010702823" description="Leucine-binding protein domain-containing protein" evidence="3">
    <location>
        <begin position="32"/>
        <end position="435"/>
    </location>
</feature>
<keyword evidence="2 3" id="KW-0732">Signal</keyword>
<comment type="caution">
    <text evidence="5">The sequence shown here is derived from an EMBL/GenBank/DDBJ whole genome shotgun (WGS) entry which is preliminary data.</text>
</comment>
<evidence type="ECO:0000256" key="3">
    <source>
        <dbReference type="SAM" id="SignalP"/>
    </source>
</evidence>
<gene>
    <name evidence="5" type="ORF">BL253_11030</name>
</gene>
<dbReference type="Gene3D" id="3.40.50.2300">
    <property type="match status" value="2"/>
</dbReference>
<organism evidence="5 6">
    <name type="scientific">Pseudofrankia asymbiotica</name>
    <dbReference type="NCBI Taxonomy" id="1834516"/>
    <lineage>
        <taxon>Bacteria</taxon>
        <taxon>Bacillati</taxon>
        <taxon>Actinomycetota</taxon>
        <taxon>Actinomycetes</taxon>
        <taxon>Frankiales</taxon>
        <taxon>Frankiaceae</taxon>
        <taxon>Pseudofrankia</taxon>
    </lineage>
</organism>
<dbReference type="PANTHER" id="PTHR47235">
    <property type="entry name" value="BLR6548 PROTEIN"/>
    <property type="match status" value="1"/>
</dbReference>
<dbReference type="EMBL" id="MOMC01000019">
    <property type="protein sequence ID" value="ONH31058.1"/>
    <property type="molecule type" value="Genomic_DNA"/>
</dbReference>
<feature type="domain" description="Leucine-binding protein" evidence="4">
    <location>
        <begin position="64"/>
        <end position="409"/>
    </location>
</feature>
<dbReference type="PANTHER" id="PTHR47235:SF1">
    <property type="entry name" value="BLR6548 PROTEIN"/>
    <property type="match status" value="1"/>
</dbReference>
<dbReference type="PROSITE" id="PS51257">
    <property type="entry name" value="PROKAR_LIPOPROTEIN"/>
    <property type="match status" value="1"/>
</dbReference>
<keyword evidence="6" id="KW-1185">Reference proteome</keyword>